<gene>
    <name evidence="3" type="ORF">H6P81_010625</name>
</gene>
<comment type="caution">
    <text evidence="3">The sequence shown here is derived from an EMBL/GenBank/DDBJ whole genome shotgun (WGS) entry which is preliminary data.</text>
</comment>
<dbReference type="AlphaFoldDB" id="A0AAV7EPA1"/>
<name>A0AAV7EPA1_ARIFI</name>
<evidence type="ECO:0000256" key="1">
    <source>
        <dbReference type="SAM" id="Coils"/>
    </source>
</evidence>
<sequence>MEGLCGNLDISRICPWILGAKASEREATSLSELLTLSEASLVHPRGRLDLPLRGEPTRDPGTSFAYSTWWKDHMSPQFVANKKRAPLTTLNGASASKKKARVEAQPASFPLPPTFLPPISETEPPQTSCPPMEPPEPKPPMETVVETVQISSSLEADPPASIQTFLLGASDVQEEVLPPQTEVVVVASVDIEVAEAPVATAFMGPVLEVAPALTQLEALPPLPAPPTPAAIATPLVTSSQQLQSDFRGMVLQFWKDRIAPRMLSSDVLYDSSLTSDAEFVNGKLQEAGHDMTRLQDYTQKLQALTEEESLAREKTSRISKDSAESDAREALDMLSSKLDNAKVTLDKAVEDLSQAKLDEEDARERLELAREQAQSAETKVVYLATQVEQIRESVRELKEVVLEARQKVEEVIALPTLNPFEEPNLLSLRAAFVGSQQELAKDL</sequence>
<keyword evidence="1" id="KW-0175">Coiled coil</keyword>
<accession>A0AAV7EPA1</accession>
<feature type="region of interest" description="Disordered" evidence="2">
    <location>
        <begin position="101"/>
        <end position="140"/>
    </location>
</feature>
<protein>
    <submittedName>
        <fullName evidence="3">Uncharacterized protein</fullName>
    </submittedName>
</protein>
<feature type="compositionally biased region" description="Pro residues" evidence="2">
    <location>
        <begin position="127"/>
        <end position="140"/>
    </location>
</feature>
<evidence type="ECO:0000313" key="3">
    <source>
        <dbReference type="EMBL" id="KAG9450660.1"/>
    </source>
</evidence>
<proteinExistence type="predicted"/>
<organism evidence="3 4">
    <name type="scientific">Aristolochia fimbriata</name>
    <name type="common">White veined hardy Dutchman's pipe vine</name>
    <dbReference type="NCBI Taxonomy" id="158543"/>
    <lineage>
        <taxon>Eukaryota</taxon>
        <taxon>Viridiplantae</taxon>
        <taxon>Streptophyta</taxon>
        <taxon>Embryophyta</taxon>
        <taxon>Tracheophyta</taxon>
        <taxon>Spermatophyta</taxon>
        <taxon>Magnoliopsida</taxon>
        <taxon>Magnoliidae</taxon>
        <taxon>Piperales</taxon>
        <taxon>Aristolochiaceae</taxon>
        <taxon>Aristolochia</taxon>
    </lineage>
</organism>
<keyword evidence="4" id="KW-1185">Reference proteome</keyword>
<evidence type="ECO:0000256" key="2">
    <source>
        <dbReference type="SAM" id="MobiDB-lite"/>
    </source>
</evidence>
<reference evidence="3 4" key="1">
    <citation type="submission" date="2021-07" db="EMBL/GenBank/DDBJ databases">
        <title>The Aristolochia fimbriata genome: insights into angiosperm evolution, floral development and chemical biosynthesis.</title>
        <authorList>
            <person name="Jiao Y."/>
        </authorList>
    </citation>
    <scope>NUCLEOTIDE SEQUENCE [LARGE SCALE GENOMIC DNA]</scope>
    <source>
        <strain evidence="3">IBCAS-2021</strain>
        <tissue evidence="3">Leaf</tissue>
    </source>
</reference>
<evidence type="ECO:0000313" key="4">
    <source>
        <dbReference type="Proteomes" id="UP000825729"/>
    </source>
</evidence>
<feature type="coiled-coil region" evidence="1">
    <location>
        <begin position="294"/>
        <end position="414"/>
    </location>
</feature>
<dbReference type="Proteomes" id="UP000825729">
    <property type="component" value="Unassembled WGS sequence"/>
</dbReference>
<dbReference type="EMBL" id="JAINDJ010000004">
    <property type="protein sequence ID" value="KAG9450660.1"/>
    <property type="molecule type" value="Genomic_DNA"/>
</dbReference>